<comment type="caution">
    <text evidence="2">The sequence shown here is derived from an EMBL/GenBank/DDBJ whole genome shotgun (WGS) entry which is preliminary data.</text>
</comment>
<evidence type="ECO:0000256" key="1">
    <source>
        <dbReference type="SAM" id="MobiDB-lite"/>
    </source>
</evidence>
<gene>
    <name evidence="2" type="ORF">BJ322DRAFT_1018437</name>
</gene>
<dbReference type="AlphaFoldDB" id="A0A9P6HM72"/>
<proteinExistence type="predicted"/>
<reference evidence="2" key="1">
    <citation type="journal article" date="2020" name="Nat. Commun.">
        <title>Large-scale genome sequencing of mycorrhizal fungi provides insights into the early evolution of symbiotic traits.</title>
        <authorList>
            <person name="Miyauchi S."/>
            <person name="Kiss E."/>
            <person name="Kuo A."/>
            <person name="Drula E."/>
            <person name="Kohler A."/>
            <person name="Sanchez-Garcia M."/>
            <person name="Morin E."/>
            <person name="Andreopoulos B."/>
            <person name="Barry K.W."/>
            <person name="Bonito G."/>
            <person name="Buee M."/>
            <person name="Carver A."/>
            <person name="Chen C."/>
            <person name="Cichocki N."/>
            <person name="Clum A."/>
            <person name="Culley D."/>
            <person name="Crous P.W."/>
            <person name="Fauchery L."/>
            <person name="Girlanda M."/>
            <person name="Hayes R.D."/>
            <person name="Keri Z."/>
            <person name="LaButti K."/>
            <person name="Lipzen A."/>
            <person name="Lombard V."/>
            <person name="Magnuson J."/>
            <person name="Maillard F."/>
            <person name="Murat C."/>
            <person name="Nolan M."/>
            <person name="Ohm R.A."/>
            <person name="Pangilinan J."/>
            <person name="Pereira M.F."/>
            <person name="Perotto S."/>
            <person name="Peter M."/>
            <person name="Pfister S."/>
            <person name="Riley R."/>
            <person name="Sitrit Y."/>
            <person name="Stielow J.B."/>
            <person name="Szollosi G."/>
            <person name="Zifcakova L."/>
            <person name="Stursova M."/>
            <person name="Spatafora J.W."/>
            <person name="Tedersoo L."/>
            <person name="Vaario L.M."/>
            <person name="Yamada A."/>
            <person name="Yan M."/>
            <person name="Wang P."/>
            <person name="Xu J."/>
            <person name="Bruns T."/>
            <person name="Baldrian P."/>
            <person name="Vilgalys R."/>
            <person name="Dunand C."/>
            <person name="Henrissat B."/>
            <person name="Grigoriev I.V."/>
            <person name="Hibbett D."/>
            <person name="Nagy L.G."/>
            <person name="Martin F.M."/>
        </authorList>
    </citation>
    <scope>NUCLEOTIDE SEQUENCE</scope>
    <source>
        <strain evidence="2">UH-Tt-Lm1</strain>
    </source>
</reference>
<reference evidence="2" key="2">
    <citation type="submission" date="2020-11" db="EMBL/GenBank/DDBJ databases">
        <authorList>
            <consortium name="DOE Joint Genome Institute"/>
            <person name="Kuo A."/>
            <person name="Miyauchi S."/>
            <person name="Kiss E."/>
            <person name="Drula E."/>
            <person name="Kohler A."/>
            <person name="Sanchez-Garcia M."/>
            <person name="Andreopoulos B."/>
            <person name="Barry K.W."/>
            <person name="Bonito G."/>
            <person name="Buee M."/>
            <person name="Carver A."/>
            <person name="Chen C."/>
            <person name="Cichocki N."/>
            <person name="Clum A."/>
            <person name="Culley D."/>
            <person name="Crous P.W."/>
            <person name="Fauchery L."/>
            <person name="Girlanda M."/>
            <person name="Hayes R."/>
            <person name="Keri Z."/>
            <person name="Labutti K."/>
            <person name="Lipzen A."/>
            <person name="Lombard V."/>
            <person name="Magnuson J."/>
            <person name="Maillard F."/>
            <person name="Morin E."/>
            <person name="Murat C."/>
            <person name="Nolan M."/>
            <person name="Ohm R."/>
            <person name="Pangilinan J."/>
            <person name="Pereira M."/>
            <person name="Perotto S."/>
            <person name="Peter M."/>
            <person name="Riley R."/>
            <person name="Sitrit Y."/>
            <person name="Stielow B."/>
            <person name="Szollosi G."/>
            <person name="Zifcakova L."/>
            <person name="Stursova M."/>
            <person name="Spatafora J.W."/>
            <person name="Tedersoo L."/>
            <person name="Vaario L.-M."/>
            <person name="Yamada A."/>
            <person name="Yan M."/>
            <person name="Wang P."/>
            <person name="Xu J."/>
            <person name="Bruns T."/>
            <person name="Baldrian P."/>
            <person name="Vilgalys R."/>
            <person name="Henrissat B."/>
            <person name="Grigoriev I.V."/>
            <person name="Hibbett D."/>
            <person name="Nagy L.G."/>
            <person name="Martin F.M."/>
        </authorList>
    </citation>
    <scope>NUCLEOTIDE SEQUENCE</scope>
    <source>
        <strain evidence="2">UH-Tt-Lm1</strain>
    </source>
</reference>
<feature type="compositionally biased region" description="Low complexity" evidence="1">
    <location>
        <begin position="53"/>
        <end position="71"/>
    </location>
</feature>
<dbReference type="EMBL" id="WIUZ02000003">
    <property type="protein sequence ID" value="KAF9789861.1"/>
    <property type="molecule type" value="Genomic_DNA"/>
</dbReference>
<dbReference type="Proteomes" id="UP000736335">
    <property type="component" value="Unassembled WGS sequence"/>
</dbReference>
<keyword evidence="3" id="KW-1185">Reference proteome</keyword>
<organism evidence="2 3">
    <name type="scientific">Thelephora terrestris</name>
    <dbReference type="NCBI Taxonomy" id="56493"/>
    <lineage>
        <taxon>Eukaryota</taxon>
        <taxon>Fungi</taxon>
        <taxon>Dikarya</taxon>
        <taxon>Basidiomycota</taxon>
        <taxon>Agaricomycotina</taxon>
        <taxon>Agaricomycetes</taxon>
        <taxon>Thelephorales</taxon>
        <taxon>Thelephoraceae</taxon>
        <taxon>Thelephora</taxon>
    </lineage>
</organism>
<sequence length="139" mass="15279">MFGSLDEDFSHFALEHWGPFQASLYRYFGHDCRGIQCCDMPQPSTFVPPTPPGSQDSSPSIPSLESCSSSSNGGEDRKEESQESDDSYWTMVSSIKQGPPGWHVAEVGGGESAGQVWVQSRPLYPNNYQCTEPTPQSTH</sequence>
<feature type="region of interest" description="Disordered" evidence="1">
    <location>
        <begin position="41"/>
        <end position="101"/>
    </location>
</feature>
<evidence type="ECO:0000313" key="2">
    <source>
        <dbReference type="EMBL" id="KAF9789861.1"/>
    </source>
</evidence>
<accession>A0A9P6HM72</accession>
<name>A0A9P6HM72_9AGAM</name>
<protein>
    <submittedName>
        <fullName evidence="2">Uncharacterized protein</fullName>
    </submittedName>
</protein>
<evidence type="ECO:0000313" key="3">
    <source>
        <dbReference type="Proteomes" id="UP000736335"/>
    </source>
</evidence>